<reference evidence="2" key="1">
    <citation type="submission" date="2018-02" db="EMBL/GenBank/DDBJ databases">
        <title>Rhizophora mucronata_Transcriptome.</title>
        <authorList>
            <person name="Meera S.P."/>
            <person name="Sreeshan A."/>
            <person name="Augustine A."/>
        </authorList>
    </citation>
    <scope>NUCLEOTIDE SEQUENCE</scope>
    <source>
        <tissue evidence="2">Leaf</tissue>
    </source>
</reference>
<proteinExistence type="predicted"/>
<name>A0A2P2P3Q7_RHIMU</name>
<sequence length="43" mass="4931">MSWHDCHLSARPKFPPPPLTLNSRPWLPPLPSLKRRSSPKCPT</sequence>
<protein>
    <submittedName>
        <fullName evidence="2">Uncharacterized protein MANES_14G060900</fullName>
    </submittedName>
</protein>
<evidence type="ECO:0000256" key="1">
    <source>
        <dbReference type="SAM" id="MobiDB-lite"/>
    </source>
</evidence>
<feature type="region of interest" description="Disordered" evidence="1">
    <location>
        <begin position="1"/>
        <end position="43"/>
    </location>
</feature>
<accession>A0A2P2P3Q7</accession>
<organism evidence="2">
    <name type="scientific">Rhizophora mucronata</name>
    <name type="common">Asiatic mangrove</name>
    <dbReference type="NCBI Taxonomy" id="61149"/>
    <lineage>
        <taxon>Eukaryota</taxon>
        <taxon>Viridiplantae</taxon>
        <taxon>Streptophyta</taxon>
        <taxon>Embryophyta</taxon>
        <taxon>Tracheophyta</taxon>
        <taxon>Spermatophyta</taxon>
        <taxon>Magnoliopsida</taxon>
        <taxon>eudicotyledons</taxon>
        <taxon>Gunneridae</taxon>
        <taxon>Pentapetalae</taxon>
        <taxon>rosids</taxon>
        <taxon>fabids</taxon>
        <taxon>Malpighiales</taxon>
        <taxon>Rhizophoraceae</taxon>
        <taxon>Rhizophora</taxon>
    </lineage>
</organism>
<evidence type="ECO:0000313" key="2">
    <source>
        <dbReference type="EMBL" id="MBX49309.1"/>
    </source>
</evidence>
<dbReference type="AlphaFoldDB" id="A0A2P2P3Q7"/>
<dbReference type="EMBL" id="GGEC01068825">
    <property type="protein sequence ID" value="MBX49309.1"/>
    <property type="molecule type" value="Transcribed_RNA"/>
</dbReference>
<feature type="compositionally biased region" description="Basic residues" evidence="1">
    <location>
        <begin position="33"/>
        <end position="43"/>
    </location>
</feature>